<organism evidence="3 4">
    <name type="scientific">Bacteroides faecium</name>
    <dbReference type="NCBI Taxonomy" id="2715212"/>
    <lineage>
        <taxon>Bacteria</taxon>
        <taxon>Pseudomonadati</taxon>
        <taxon>Bacteroidota</taxon>
        <taxon>Bacteroidia</taxon>
        <taxon>Bacteroidales</taxon>
        <taxon>Bacteroidaceae</taxon>
        <taxon>Bacteroides</taxon>
    </lineage>
</organism>
<name>A0A6H0KJQ7_9BACE</name>
<evidence type="ECO:0000313" key="4">
    <source>
        <dbReference type="Proteomes" id="UP000501780"/>
    </source>
</evidence>
<dbReference type="EMBL" id="CP050831">
    <property type="protein sequence ID" value="QIU93610.1"/>
    <property type="molecule type" value="Genomic_DNA"/>
</dbReference>
<dbReference type="Gene3D" id="2.60.40.10">
    <property type="entry name" value="Immunoglobulins"/>
    <property type="match status" value="2"/>
</dbReference>
<dbReference type="Proteomes" id="UP000501780">
    <property type="component" value="Chromosome"/>
</dbReference>
<keyword evidence="1" id="KW-0732">Signal</keyword>
<dbReference type="RefSeq" id="WP_167960910.1">
    <property type="nucleotide sequence ID" value="NZ_CP050831.1"/>
</dbReference>
<sequence>MNKILNILVAVVLLVLYAGCSDSDDTSSVSALKVVKSDVEYSSEGGSGTIILETTQVFEAVSNVSWCTISVSGTTLNLTVSPNLNVGARNGLIVISTGNEKCQVNITQMGDMADCNIEGEHRFSLLGGTVDFEVNTHRNYTVSSGGGDGWLTFTDDSNGKIRVKVASGPYNLAEPRTATVTVAIGNVKWTGVFQQLPLAGEYVIRYIRDNGTQEGVCRLDITNTPDTYDVRYLSGVPITNANGLPGKALYTDGKLAFPMGSQFLGYMTVTDYGQVPLYMYAYCKKGNIALSDDLQYIAPLALNAENQLELTFGDNGIWSNDGSLTVDGFYYACVKDGKIVKNWGAMTDIVLIHK</sequence>
<gene>
    <name evidence="3" type="ORF">BacF7301_05355</name>
</gene>
<dbReference type="Pfam" id="PF13004">
    <property type="entry name" value="BACON"/>
    <property type="match status" value="1"/>
</dbReference>
<feature type="domain" description="BACON" evidence="2">
    <location>
        <begin position="62"/>
        <end position="108"/>
    </location>
</feature>
<dbReference type="InterPro" id="IPR024361">
    <property type="entry name" value="BACON"/>
</dbReference>
<evidence type="ECO:0000259" key="2">
    <source>
        <dbReference type="Pfam" id="PF13004"/>
    </source>
</evidence>
<feature type="chain" id="PRO_5026109548" evidence="1">
    <location>
        <begin position="24"/>
        <end position="354"/>
    </location>
</feature>
<proteinExistence type="predicted"/>
<dbReference type="AlphaFoldDB" id="A0A6H0KJQ7"/>
<dbReference type="InterPro" id="IPR013783">
    <property type="entry name" value="Ig-like_fold"/>
</dbReference>
<feature type="signal peptide" evidence="1">
    <location>
        <begin position="1"/>
        <end position="23"/>
    </location>
</feature>
<keyword evidence="4" id="KW-1185">Reference proteome</keyword>
<dbReference type="CDD" id="cd14948">
    <property type="entry name" value="BACON"/>
    <property type="match status" value="1"/>
</dbReference>
<reference evidence="3 4" key="1">
    <citation type="submission" date="2020-03" db="EMBL/GenBank/DDBJ databases">
        <title>Genomic analysis of Bacteroides faecium CBA7301.</title>
        <authorList>
            <person name="Kim J."/>
            <person name="Roh S.W."/>
        </authorList>
    </citation>
    <scope>NUCLEOTIDE SEQUENCE [LARGE SCALE GENOMIC DNA]</scope>
    <source>
        <strain evidence="3 4">CBA7301</strain>
    </source>
</reference>
<accession>A0A6H0KJQ7</accession>
<dbReference type="KEGG" id="bfc:BacF7301_05355"/>
<evidence type="ECO:0000313" key="3">
    <source>
        <dbReference type="EMBL" id="QIU93610.1"/>
    </source>
</evidence>
<evidence type="ECO:0000256" key="1">
    <source>
        <dbReference type="SAM" id="SignalP"/>
    </source>
</evidence>
<protein>
    <submittedName>
        <fullName evidence="3">BACON domain-containing protein</fullName>
    </submittedName>
</protein>